<dbReference type="PANTHER" id="PTHR22761">
    <property type="entry name" value="CHARGED MULTIVESICULAR BODY PROTEIN"/>
    <property type="match status" value="1"/>
</dbReference>
<evidence type="ECO:0000313" key="8">
    <source>
        <dbReference type="EMBL" id="JAP86401.1"/>
    </source>
</evidence>
<evidence type="ECO:0000256" key="3">
    <source>
        <dbReference type="ARBA" id="ARBA00022448"/>
    </source>
</evidence>
<dbReference type="PANTHER" id="PTHR22761:SF5">
    <property type="entry name" value="CHARGED MULTIVESICULAR BODY PROTEIN 6"/>
    <property type="match status" value="1"/>
</dbReference>
<dbReference type="GO" id="GO:0005771">
    <property type="term" value="C:multivesicular body"/>
    <property type="evidence" value="ECO:0007669"/>
    <property type="project" value="TreeGrafter"/>
</dbReference>
<evidence type="ECO:0000256" key="7">
    <source>
        <dbReference type="SAM" id="MobiDB-lite"/>
    </source>
</evidence>
<keyword evidence="4" id="KW-0967">Endosome</keyword>
<name>A0A131Z890_RHIAP</name>
<feature type="compositionally biased region" description="Basic and acidic residues" evidence="7">
    <location>
        <begin position="215"/>
        <end position="227"/>
    </location>
</feature>
<evidence type="ECO:0000256" key="4">
    <source>
        <dbReference type="ARBA" id="ARBA00022753"/>
    </source>
</evidence>
<proteinExistence type="inferred from homology"/>
<dbReference type="GO" id="GO:0032511">
    <property type="term" value="P:late endosome to vacuole transport via multivesicular body sorting pathway"/>
    <property type="evidence" value="ECO:0007669"/>
    <property type="project" value="TreeGrafter"/>
</dbReference>
<dbReference type="Pfam" id="PF03357">
    <property type="entry name" value="Snf7"/>
    <property type="match status" value="1"/>
</dbReference>
<evidence type="ECO:0000256" key="1">
    <source>
        <dbReference type="ARBA" id="ARBA00004608"/>
    </source>
</evidence>
<feature type="region of interest" description="Disordered" evidence="7">
    <location>
        <begin position="202"/>
        <end position="227"/>
    </location>
</feature>
<evidence type="ECO:0000256" key="6">
    <source>
        <dbReference type="ARBA" id="ARBA00023136"/>
    </source>
</evidence>
<comment type="subcellular location">
    <subcellularLocation>
        <location evidence="1">Endosome membrane</location>
    </subcellularLocation>
</comment>
<evidence type="ECO:0000256" key="5">
    <source>
        <dbReference type="ARBA" id="ARBA00022927"/>
    </source>
</evidence>
<dbReference type="Gene3D" id="6.10.140.1230">
    <property type="match status" value="1"/>
</dbReference>
<accession>A0A131Z890</accession>
<evidence type="ECO:0000256" key="2">
    <source>
        <dbReference type="ARBA" id="ARBA00006190"/>
    </source>
</evidence>
<dbReference type="InterPro" id="IPR005024">
    <property type="entry name" value="Snf7_fam"/>
</dbReference>
<reference evidence="8" key="1">
    <citation type="journal article" date="2016" name="Ticks Tick Borne Dis.">
        <title>De novo assembly and annotation of the salivary gland transcriptome of Rhipicephalus appendiculatus male and female ticks during blood feeding.</title>
        <authorList>
            <person name="de Castro M.H."/>
            <person name="de Klerk D."/>
            <person name="Pienaar R."/>
            <person name="Latif A.A."/>
            <person name="Rees D.J."/>
            <person name="Mans B.J."/>
        </authorList>
    </citation>
    <scope>NUCLEOTIDE SEQUENCE</scope>
    <source>
        <tissue evidence="8">Salivary glands</tissue>
    </source>
</reference>
<dbReference type="AlphaFoldDB" id="A0A131Z890"/>
<keyword evidence="3" id="KW-0813">Transport</keyword>
<dbReference type="GO" id="GO:0006900">
    <property type="term" value="P:vesicle budding from membrane"/>
    <property type="evidence" value="ECO:0007669"/>
    <property type="project" value="TreeGrafter"/>
</dbReference>
<comment type="similarity">
    <text evidence="2">Belongs to the SNF7 family.</text>
</comment>
<dbReference type="EMBL" id="GEDV01002156">
    <property type="protein sequence ID" value="JAP86401.1"/>
    <property type="molecule type" value="Transcribed_RNA"/>
</dbReference>
<keyword evidence="5" id="KW-0653">Protein transport</keyword>
<protein>
    <submittedName>
        <fullName evidence="8">Charged multivesicular body protein 6</fullName>
    </submittedName>
</protein>
<sequence>MTALEVLTWVRVLRSETSRIKMGILFAKHKKVSRVTEQDKAILQLKQQRDKIKQYQKKILFNLENERQLARKLLNDGRKEKAKLLLRKKRFMEQMLEKTDGQLTNLEKMVHDIEFAQIEIQVVEGLKVGNESLKKLHEVLSVEAIEKIMDETQEGIEKQKEIDDLLSGQLTVEDDEAVLAELEALVSEDEARAVLDLPTVPLADVPSAEGPPTKVRKEQKTETLVEA</sequence>
<keyword evidence="6" id="KW-0472">Membrane</keyword>
<dbReference type="GO" id="GO:0015031">
    <property type="term" value="P:protein transport"/>
    <property type="evidence" value="ECO:0007669"/>
    <property type="project" value="UniProtKB-KW"/>
</dbReference>
<organism evidence="8">
    <name type="scientific">Rhipicephalus appendiculatus</name>
    <name type="common">Brown ear tick</name>
    <dbReference type="NCBI Taxonomy" id="34631"/>
    <lineage>
        <taxon>Eukaryota</taxon>
        <taxon>Metazoa</taxon>
        <taxon>Ecdysozoa</taxon>
        <taxon>Arthropoda</taxon>
        <taxon>Chelicerata</taxon>
        <taxon>Arachnida</taxon>
        <taxon>Acari</taxon>
        <taxon>Parasitiformes</taxon>
        <taxon>Ixodida</taxon>
        <taxon>Ixodoidea</taxon>
        <taxon>Ixodidae</taxon>
        <taxon>Rhipicephalinae</taxon>
        <taxon>Rhipicephalus</taxon>
        <taxon>Rhipicephalus</taxon>
    </lineage>
</organism>
<dbReference type="GO" id="GO:0000815">
    <property type="term" value="C:ESCRT III complex"/>
    <property type="evidence" value="ECO:0007669"/>
    <property type="project" value="TreeGrafter"/>
</dbReference>